<reference evidence="1" key="1">
    <citation type="submission" date="2018-02" db="EMBL/GenBank/DDBJ databases">
        <title>Rhizophora mucronata_Transcriptome.</title>
        <authorList>
            <person name="Meera S.P."/>
            <person name="Sreeshan A."/>
            <person name="Augustine A."/>
        </authorList>
    </citation>
    <scope>NUCLEOTIDE SEQUENCE</scope>
    <source>
        <tissue evidence="1">Leaf</tissue>
    </source>
</reference>
<dbReference type="AlphaFoldDB" id="A0A2P2MAJ2"/>
<accession>A0A2P2MAJ2</accession>
<dbReference type="EMBL" id="GGEC01046737">
    <property type="protein sequence ID" value="MBX27221.1"/>
    <property type="molecule type" value="Transcribed_RNA"/>
</dbReference>
<proteinExistence type="predicted"/>
<evidence type="ECO:0000313" key="1">
    <source>
        <dbReference type="EMBL" id="MBX27221.1"/>
    </source>
</evidence>
<protein>
    <submittedName>
        <fullName evidence="1">Uncharacterized protein LOC8287159</fullName>
    </submittedName>
</protein>
<name>A0A2P2MAJ2_RHIMU</name>
<organism evidence="1">
    <name type="scientific">Rhizophora mucronata</name>
    <name type="common">Asiatic mangrove</name>
    <dbReference type="NCBI Taxonomy" id="61149"/>
    <lineage>
        <taxon>Eukaryota</taxon>
        <taxon>Viridiplantae</taxon>
        <taxon>Streptophyta</taxon>
        <taxon>Embryophyta</taxon>
        <taxon>Tracheophyta</taxon>
        <taxon>Spermatophyta</taxon>
        <taxon>Magnoliopsida</taxon>
        <taxon>eudicotyledons</taxon>
        <taxon>Gunneridae</taxon>
        <taxon>Pentapetalae</taxon>
        <taxon>rosids</taxon>
        <taxon>fabids</taxon>
        <taxon>Malpighiales</taxon>
        <taxon>Rhizophoraceae</taxon>
        <taxon>Rhizophora</taxon>
    </lineage>
</organism>
<sequence length="47" mass="5319">MEDTDVEEGEACCFHNSNDDGGFNARVDPDIALSYIVSFFGFLFFEF</sequence>